<dbReference type="InterPro" id="IPR025970">
    <property type="entry name" value="SusE"/>
</dbReference>
<evidence type="ECO:0000313" key="3">
    <source>
        <dbReference type="EMBL" id="TXE09718.1"/>
    </source>
</evidence>
<gene>
    <name evidence="3" type="ORF">FUA26_09525</name>
</gene>
<proteinExistence type="predicted"/>
<keyword evidence="4" id="KW-1185">Reference proteome</keyword>
<dbReference type="Gene3D" id="2.60.40.3620">
    <property type="match status" value="2"/>
</dbReference>
<feature type="signal peptide" evidence="1">
    <location>
        <begin position="1"/>
        <end position="21"/>
    </location>
</feature>
<dbReference type="GO" id="GO:0019867">
    <property type="term" value="C:outer membrane"/>
    <property type="evidence" value="ECO:0007669"/>
    <property type="project" value="InterPro"/>
</dbReference>
<accession>A0A5C7AM85</accession>
<keyword evidence="1" id="KW-0732">Signal</keyword>
<feature type="domain" description="SusE outer membrane protein" evidence="2">
    <location>
        <begin position="25"/>
        <end position="124"/>
    </location>
</feature>
<dbReference type="Pfam" id="PF14292">
    <property type="entry name" value="SusE"/>
    <property type="match status" value="2"/>
</dbReference>
<dbReference type="OrthoDB" id="975117at2"/>
<dbReference type="AlphaFoldDB" id="A0A5C7AM85"/>
<dbReference type="GO" id="GO:2001070">
    <property type="term" value="F:starch binding"/>
    <property type="evidence" value="ECO:0007669"/>
    <property type="project" value="InterPro"/>
</dbReference>
<feature type="chain" id="PRO_5022756156" evidence="1">
    <location>
        <begin position="22"/>
        <end position="487"/>
    </location>
</feature>
<evidence type="ECO:0000256" key="1">
    <source>
        <dbReference type="SAM" id="SignalP"/>
    </source>
</evidence>
<dbReference type="EMBL" id="VOSC01000025">
    <property type="protein sequence ID" value="TXE09718.1"/>
    <property type="molecule type" value="Genomic_DNA"/>
</dbReference>
<feature type="domain" description="SusE outer membrane protein" evidence="2">
    <location>
        <begin position="139"/>
        <end position="242"/>
    </location>
</feature>
<dbReference type="PROSITE" id="PS51257">
    <property type="entry name" value="PROKAR_LIPOPROTEIN"/>
    <property type="match status" value="1"/>
</dbReference>
<comment type="caution">
    <text evidence="3">The sequence shown here is derived from an EMBL/GenBank/DDBJ whole genome shotgun (WGS) entry which is preliminary data.</text>
</comment>
<organism evidence="3 4">
    <name type="scientific">Seonamhaeicola algicola</name>
    <dbReference type="NCBI Taxonomy" id="1719036"/>
    <lineage>
        <taxon>Bacteria</taxon>
        <taxon>Pseudomonadati</taxon>
        <taxon>Bacteroidota</taxon>
        <taxon>Flavobacteriia</taxon>
        <taxon>Flavobacteriales</taxon>
        <taxon>Flavobacteriaceae</taxon>
    </lineage>
</organism>
<dbReference type="RefSeq" id="WP_147134995.1">
    <property type="nucleotide sequence ID" value="NZ_VOSC01000025.1"/>
</dbReference>
<sequence length="487" mass="52609">MKYFINKISFLLLFSAFIFTACETEESLTIIEPEPQFVLNTPGISSVFLNYSLPDNPAFTITWNDEIYGGNYTVEMATDADFLTPVTLGTTDKNNFSMTVSELNNAIRNAGVTTFRDVPVYMRVLAGNAVSNNILLLVTSYPTDAPEITSPTASDAIVLSIDTVNDTALTVTWADAVLNSTLGLEITYTVEAAVANTDFASPVLVGTIVNDDSITSTHADLNAAALGIGLTPAEVNNMEIRVIARNTNENGNTLERISESVIFSITPYSVSFPNLYFVGDATNPGWNPDNNNTPVFRDQDTPNAYVYTGYFNAGAFKLIEVIGQWQPQWGTNDGSTLAVNPGGGSDPGTFNVSAAGYYTYTFTTVGESGSFSVETYDASSATTYTAMGIIGNAIGGWGDADEVNFTQPDMNNPHIWNAQNVTFTEGEEFLIRANDAWSDVWRYTGSTELHGTALLAGSGDNFVFNAPTGSYNVWFNDLDGSYIIIPN</sequence>
<name>A0A5C7AM85_9FLAO</name>
<protein>
    <submittedName>
        <fullName evidence="3">SusF/SusE family outer membrane protein</fullName>
    </submittedName>
</protein>
<dbReference type="Proteomes" id="UP000321790">
    <property type="component" value="Unassembled WGS sequence"/>
</dbReference>
<evidence type="ECO:0000259" key="2">
    <source>
        <dbReference type="Pfam" id="PF14292"/>
    </source>
</evidence>
<evidence type="ECO:0000313" key="4">
    <source>
        <dbReference type="Proteomes" id="UP000321790"/>
    </source>
</evidence>
<reference evidence="4" key="1">
    <citation type="submission" date="2019-08" db="EMBL/GenBank/DDBJ databases">
        <title>Seonamhaeicola sediminis sp. nov., isolated from marine sediment.</title>
        <authorList>
            <person name="Cao W.R."/>
        </authorList>
    </citation>
    <scope>NUCLEOTIDE SEQUENCE [LARGE SCALE GENOMIC DNA]</scope>
    <source>
        <strain evidence="4">Gy8</strain>
    </source>
</reference>